<proteinExistence type="predicted"/>
<comment type="caution">
    <text evidence="2">The sequence shown here is derived from an EMBL/GenBank/DDBJ whole genome shotgun (WGS) entry which is preliminary data.</text>
</comment>
<name>A0A409Y024_9AGAR</name>
<dbReference type="OrthoDB" id="3033202at2759"/>
<dbReference type="InterPro" id="IPR036915">
    <property type="entry name" value="Cyclin-like_sf"/>
</dbReference>
<dbReference type="Proteomes" id="UP000284706">
    <property type="component" value="Unassembled WGS sequence"/>
</dbReference>
<dbReference type="STRING" id="231916.A0A409Y024"/>
<evidence type="ECO:0000313" key="2">
    <source>
        <dbReference type="EMBL" id="PPQ96335.1"/>
    </source>
</evidence>
<protein>
    <submittedName>
        <fullName evidence="2">Uncharacterized protein</fullName>
    </submittedName>
</protein>
<keyword evidence="3" id="KW-1185">Reference proteome</keyword>
<dbReference type="InParanoid" id="A0A409Y024"/>
<dbReference type="EMBL" id="NHYE01001378">
    <property type="protein sequence ID" value="PPQ96335.1"/>
    <property type="molecule type" value="Genomic_DNA"/>
</dbReference>
<dbReference type="GO" id="GO:0019901">
    <property type="term" value="F:protein kinase binding"/>
    <property type="evidence" value="ECO:0007669"/>
    <property type="project" value="InterPro"/>
</dbReference>
<feature type="region of interest" description="Disordered" evidence="1">
    <location>
        <begin position="179"/>
        <end position="214"/>
    </location>
</feature>
<dbReference type="AlphaFoldDB" id="A0A409Y024"/>
<sequence>MTSSPSITGFFSEHDAVGIVCTRYMIHLFASKRHPYPSPRSQWQATLPTFISSIIRHSGFETTVAAVAITFLVRYKEAVPEHVAYNDEAYRLFFASYIVASKVVYDYNLGSLRFWKGVGSDMFSFAEIRMMETVFCRVLDWDFRVDSELFAWVKNVVDRHLFSMGVLPKPDDICHECRDTSPPPSYEDATRTQGRQRFSGRDTFSSPCSPCESSSEEADQMALARMLFQPPESKKSNDDGMSSWFSSGSNFWSTLKQRIFGLI</sequence>
<dbReference type="PANTHER" id="PTHR15615">
    <property type="match status" value="1"/>
</dbReference>
<dbReference type="GO" id="GO:0000307">
    <property type="term" value="C:cyclin-dependent protein kinase holoenzyme complex"/>
    <property type="evidence" value="ECO:0007669"/>
    <property type="project" value="TreeGrafter"/>
</dbReference>
<gene>
    <name evidence="2" type="ORF">CVT26_005019</name>
</gene>
<dbReference type="PANTHER" id="PTHR15615:SF108">
    <property type="entry name" value="PROTEIN CNPPD1"/>
    <property type="match status" value="1"/>
</dbReference>
<dbReference type="Gene3D" id="1.10.472.10">
    <property type="entry name" value="Cyclin-like"/>
    <property type="match status" value="1"/>
</dbReference>
<dbReference type="InterPro" id="IPR013922">
    <property type="entry name" value="Cyclin_PHO80-like"/>
</dbReference>
<dbReference type="SUPFAM" id="SSF47954">
    <property type="entry name" value="Cyclin-like"/>
    <property type="match status" value="1"/>
</dbReference>
<dbReference type="GO" id="GO:0016538">
    <property type="term" value="F:cyclin-dependent protein serine/threonine kinase regulator activity"/>
    <property type="evidence" value="ECO:0007669"/>
    <property type="project" value="TreeGrafter"/>
</dbReference>
<organism evidence="2 3">
    <name type="scientific">Gymnopilus dilepis</name>
    <dbReference type="NCBI Taxonomy" id="231916"/>
    <lineage>
        <taxon>Eukaryota</taxon>
        <taxon>Fungi</taxon>
        <taxon>Dikarya</taxon>
        <taxon>Basidiomycota</taxon>
        <taxon>Agaricomycotina</taxon>
        <taxon>Agaricomycetes</taxon>
        <taxon>Agaricomycetidae</taxon>
        <taxon>Agaricales</taxon>
        <taxon>Agaricineae</taxon>
        <taxon>Hymenogastraceae</taxon>
        <taxon>Gymnopilus</taxon>
    </lineage>
</organism>
<reference evidence="2 3" key="1">
    <citation type="journal article" date="2018" name="Evol. Lett.">
        <title>Horizontal gene cluster transfer increased hallucinogenic mushroom diversity.</title>
        <authorList>
            <person name="Reynolds H.T."/>
            <person name="Vijayakumar V."/>
            <person name="Gluck-Thaler E."/>
            <person name="Korotkin H.B."/>
            <person name="Matheny P.B."/>
            <person name="Slot J.C."/>
        </authorList>
    </citation>
    <scope>NUCLEOTIDE SEQUENCE [LARGE SCALE GENOMIC DNA]</scope>
    <source>
        <strain evidence="2 3">SRW20</strain>
    </source>
</reference>
<dbReference type="CDD" id="cd20557">
    <property type="entry name" value="CYCLIN_ScPCL1-like"/>
    <property type="match status" value="1"/>
</dbReference>
<evidence type="ECO:0000313" key="3">
    <source>
        <dbReference type="Proteomes" id="UP000284706"/>
    </source>
</evidence>
<dbReference type="GO" id="GO:0005634">
    <property type="term" value="C:nucleus"/>
    <property type="evidence" value="ECO:0007669"/>
    <property type="project" value="TreeGrafter"/>
</dbReference>
<accession>A0A409Y024</accession>
<evidence type="ECO:0000256" key="1">
    <source>
        <dbReference type="SAM" id="MobiDB-lite"/>
    </source>
</evidence>